<dbReference type="EMBL" id="MT141531">
    <property type="protein sequence ID" value="QJA65080.1"/>
    <property type="molecule type" value="Genomic_DNA"/>
</dbReference>
<dbReference type="EMBL" id="MT142117">
    <property type="protein sequence ID" value="QJA74728.1"/>
    <property type="molecule type" value="Genomic_DNA"/>
</dbReference>
<sequence>MSQYLVTKEQWDSTSVPQRVINCQFVGLEGKVGSKDWESLSMDEMVALSGVDILGSLIGAKRIEFEVSELARQEEMEKRLAINRSIANDVLARILNKK</sequence>
<gene>
    <name evidence="4" type="ORF">MM415A01944_0007</name>
    <name evidence="3" type="ORF">MM415B00439_0036</name>
    <name evidence="2" type="ORF">TM448A00343_0038</name>
    <name evidence="1" type="ORF">TM448B00310_0019</name>
</gene>
<organism evidence="1">
    <name type="scientific">viral metagenome</name>
    <dbReference type="NCBI Taxonomy" id="1070528"/>
    <lineage>
        <taxon>unclassified sequences</taxon>
        <taxon>metagenomes</taxon>
        <taxon>organismal metagenomes</taxon>
    </lineage>
</organism>
<protein>
    <submittedName>
        <fullName evidence="1">Uncharacterized protein</fullName>
    </submittedName>
</protein>
<evidence type="ECO:0000313" key="3">
    <source>
        <dbReference type="EMBL" id="QJA65080.1"/>
    </source>
</evidence>
<evidence type="ECO:0000313" key="2">
    <source>
        <dbReference type="EMBL" id="QJA46286.1"/>
    </source>
</evidence>
<dbReference type="EMBL" id="MT144006">
    <property type="protein sequence ID" value="QJA46286.1"/>
    <property type="molecule type" value="Genomic_DNA"/>
</dbReference>
<dbReference type="AlphaFoldDB" id="A0A6H1Z7Z7"/>
<proteinExistence type="predicted"/>
<reference evidence="1" key="1">
    <citation type="submission" date="2020-03" db="EMBL/GenBank/DDBJ databases">
        <title>The deep terrestrial virosphere.</title>
        <authorList>
            <person name="Holmfeldt K."/>
            <person name="Nilsson E."/>
            <person name="Simone D."/>
            <person name="Lopez-Fernandez M."/>
            <person name="Wu X."/>
            <person name="de Brujin I."/>
            <person name="Lundin D."/>
            <person name="Andersson A."/>
            <person name="Bertilsson S."/>
            <person name="Dopson M."/>
        </authorList>
    </citation>
    <scope>NUCLEOTIDE SEQUENCE</scope>
    <source>
        <strain evidence="4">MM415A01944</strain>
        <strain evidence="3">MM415B00439</strain>
        <strain evidence="2">TM448A00343</strain>
        <strain evidence="1">TM448B00310</strain>
    </source>
</reference>
<name>A0A6H1Z7Z7_9ZZZZ</name>
<evidence type="ECO:0000313" key="1">
    <source>
        <dbReference type="EMBL" id="QJA43582.1"/>
    </source>
</evidence>
<evidence type="ECO:0000313" key="4">
    <source>
        <dbReference type="EMBL" id="QJA74728.1"/>
    </source>
</evidence>
<accession>A0A6H1Z7Z7</accession>
<dbReference type="EMBL" id="MT144609">
    <property type="protein sequence ID" value="QJA43582.1"/>
    <property type="molecule type" value="Genomic_DNA"/>
</dbReference>